<feature type="transmembrane region" description="Helical" evidence="1">
    <location>
        <begin position="243"/>
        <end position="264"/>
    </location>
</feature>
<dbReference type="AlphaFoldDB" id="A0A552FAG4"/>
<evidence type="ECO:0000313" key="3">
    <source>
        <dbReference type="Proteomes" id="UP000320293"/>
    </source>
</evidence>
<dbReference type="EMBL" id="SFBF01000336">
    <property type="protein sequence ID" value="TRU43689.1"/>
    <property type="molecule type" value="Genomic_DNA"/>
</dbReference>
<organism evidence="2 3">
    <name type="scientific">Microcystis aeruginosa Ma_QC_Ca_00000000_S207</name>
    <dbReference type="NCBI Taxonomy" id="2486251"/>
    <lineage>
        <taxon>Bacteria</taxon>
        <taxon>Bacillati</taxon>
        <taxon>Cyanobacteriota</taxon>
        <taxon>Cyanophyceae</taxon>
        <taxon>Oscillatoriophycideae</taxon>
        <taxon>Chroococcales</taxon>
        <taxon>Microcystaceae</taxon>
        <taxon>Microcystis</taxon>
    </lineage>
</organism>
<evidence type="ECO:0000313" key="2">
    <source>
        <dbReference type="EMBL" id="TRU43689.1"/>
    </source>
</evidence>
<protein>
    <submittedName>
        <fullName evidence="2">Uncharacterized protein</fullName>
    </submittedName>
</protein>
<feature type="transmembrane region" description="Helical" evidence="1">
    <location>
        <begin position="360"/>
        <end position="379"/>
    </location>
</feature>
<reference evidence="2 3" key="1">
    <citation type="submission" date="2019-01" db="EMBL/GenBank/DDBJ databases">
        <title>Coherence of Microcystis species and biogeography revealed through population genomics.</title>
        <authorList>
            <person name="Perez-Carrascal O.M."/>
            <person name="Terrat Y."/>
            <person name="Giani A."/>
            <person name="Fortin N."/>
            <person name="Tromas N."/>
            <person name="Shapiro B.J."/>
        </authorList>
    </citation>
    <scope>NUCLEOTIDE SEQUENCE [LARGE SCALE GENOMIC DNA]</scope>
    <source>
        <strain evidence="2">Ma_QC_Ca_00000000_S207</strain>
    </source>
</reference>
<feature type="transmembrane region" description="Helical" evidence="1">
    <location>
        <begin position="332"/>
        <end position="354"/>
    </location>
</feature>
<name>A0A552FAG4_MICAE</name>
<sequence>MLEFNEAFLLKPPTSNQISEYADLLLNESTSNNTNRLKTLMKSGQQLEDITKSLFIFNLVLDHIDDYDKLIKGETSNIKGKEELYQYILDLYVENQIKKIDRQVKNPKEYKDIAKPLESAYWEYIKPKVKLILKWLAQEMYGHSSDKKDKPKAYFLIEEMQPTSLKGIQRKFYDFGSLLLAVLFSFLAGTMQLLIQPVDGWKYTLLTGIPGAISVFFFFLDGKGEIKPVDKIQWNFQTVKDNSLKALFLFPVACLTGFICSFLEKLDIAQFYEKGFEQFTKGSISELILGIIYTIFIMTMIIMLYSVTVGISSSNVKKIKPNQGIWTSNYNCVATGFRVFLFASIIFWLLGIIIQKHPLMLATRFGIGYGLMAGLIYAISCNSGRACIRHFTLRLILFVAGKIPWNYAKFLDFAVDNLEFLQRAGGKYFFLNNELRQNFLNFE</sequence>
<accession>A0A552FAG4</accession>
<keyword evidence="1" id="KW-0812">Transmembrane</keyword>
<feature type="transmembrane region" description="Helical" evidence="1">
    <location>
        <begin position="201"/>
        <end position="222"/>
    </location>
</feature>
<comment type="caution">
    <text evidence="2">The sequence shown here is derived from an EMBL/GenBank/DDBJ whole genome shotgun (WGS) entry which is preliminary data.</text>
</comment>
<dbReference type="Proteomes" id="UP000320293">
    <property type="component" value="Unassembled WGS sequence"/>
</dbReference>
<keyword evidence="1" id="KW-1133">Transmembrane helix</keyword>
<gene>
    <name evidence="2" type="ORF">EWV91_18035</name>
</gene>
<proteinExistence type="predicted"/>
<keyword evidence="1" id="KW-0472">Membrane</keyword>
<feature type="transmembrane region" description="Helical" evidence="1">
    <location>
        <begin position="284"/>
        <end position="311"/>
    </location>
</feature>
<evidence type="ECO:0000256" key="1">
    <source>
        <dbReference type="SAM" id="Phobius"/>
    </source>
</evidence>
<feature type="transmembrane region" description="Helical" evidence="1">
    <location>
        <begin position="175"/>
        <end position="195"/>
    </location>
</feature>